<dbReference type="EMBL" id="JAULSR010000010">
    <property type="protein sequence ID" value="KAK0610345.1"/>
    <property type="molecule type" value="Genomic_DNA"/>
</dbReference>
<dbReference type="AlphaFoldDB" id="A0AA39WBP3"/>
<dbReference type="PANTHER" id="PTHR24148">
    <property type="entry name" value="ANKYRIN REPEAT DOMAIN-CONTAINING PROTEIN 39 HOMOLOG-RELATED"/>
    <property type="match status" value="1"/>
</dbReference>
<dbReference type="Proteomes" id="UP001174934">
    <property type="component" value="Unassembled WGS sequence"/>
</dbReference>
<name>A0AA39WBP3_9PEZI</name>
<dbReference type="PANTHER" id="PTHR24148:SF82">
    <property type="entry name" value="HETEROKARYON INCOMPATIBILITY DOMAIN-CONTAINING PROTEIN"/>
    <property type="match status" value="1"/>
</dbReference>
<dbReference type="InterPro" id="IPR010730">
    <property type="entry name" value="HET"/>
</dbReference>
<comment type="caution">
    <text evidence="2">The sequence shown here is derived from an EMBL/GenBank/DDBJ whole genome shotgun (WGS) entry which is preliminary data.</text>
</comment>
<feature type="domain" description="Heterokaryon incompatibility" evidence="1">
    <location>
        <begin position="83"/>
        <end position="236"/>
    </location>
</feature>
<keyword evidence="3" id="KW-1185">Reference proteome</keyword>
<dbReference type="InterPro" id="IPR052895">
    <property type="entry name" value="HetReg/Transcr_Mod"/>
</dbReference>
<organism evidence="2 3">
    <name type="scientific">Bombardia bombarda</name>
    <dbReference type="NCBI Taxonomy" id="252184"/>
    <lineage>
        <taxon>Eukaryota</taxon>
        <taxon>Fungi</taxon>
        <taxon>Dikarya</taxon>
        <taxon>Ascomycota</taxon>
        <taxon>Pezizomycotina</taxon>
        <taxon>Sordariomycetes</taxon>
        <taxon>Sordariomycetidae</taxon>
        <taxon>Sordariales</taxon>
        <taxon>Lasiosphaeriaceae</taxon>
        <taxon>Bombardia</taxon>
    </lineage>
</organism>
<protein>
    <submittedName>
        <fullName evidence="2">Heterokaryon incompatibility protein-domain-containing protein</fullName>
    </submittedName>
</protein>
<reference evidence="2" key="1">
    <citation type="submission" date="2023-06" db="EMBL/GenBank/DDBJ databases">
        <title>Genome-scale phylogeny and comparative genomics of the fungal order Sordariales.</title>
        <authorList>
            <consortium name="Lawrence Berkeley National Laboratory"/>
            <person name="Hensen N."/>
            <person name="Bonometti L."/>
            <person name="Westerberg I."/>
            <person name="Brannstrom I.O."/>
            <person name="Guillou S."/>
            <person name="Cros-Aarteil S."/>
            <person name="Calhoun S."/>
            <person name="Haridas S."/>
            <person name="Kuo A."/>
            <person name="Mondo S."/>
            <person name="Pangilinan J."/>
            <person name="Riley R."/>
            <person name="LaButti K."/>
            <person name="Andreopoulos B."/>
            <person name="Lipzen A."/>
            <person name="Chen C."/>
            <person name="Yanf M."/>
            <person name="Daum C."/>
            <person name="Ng V."/>
            <person name="Clum A."/>
            <person name="Steindorff A."/>
            <person name="Ohm R."/>
            <person name="Martin F."/>
            <person name="Silar P."/>
            <person name="Natvig D."/>
            <person name="Lalanne C."/>
            <person name="Gautier V."/>
            <person name="Ament-velasquez S.L."/>
            <person name="Kruys A."/>
            <person name="Hutchinson M.I."/>
            <person name="Powell A.J."/>
            <person name="Barry K."/>
            <person name="Miller A.N."/>
            <person name="Grigoriev I.V."/>
            <person name="Debuchy R."/>
            <person name="Gladieux P."/>
            <person name="Thoren M.H."/>
            <person name="Johannesson H."/>
        </authorList>
    </citation>
    <scope>NUCLEOTIDE SEQUENCE</scope>
    <source>
        <strain evidence="2">SMH3391-2</strain>
    </source>
</reference>
<proteinExistence type="predicted"/>
<dbReference type="Pfam" id="PF26639">
    <property type="entry name" value="Het-6_barrel"/>
    <property type="match status" value="1"/>
</dbReference>
<accession>A0AA39WBP3</accession>
<dbReference type="Pfam" id="PF06985">
    <property type="entry name" value="HET"/>
    <property type="match status" value="1"/>
</dbReference>
<evidence type="ECO:0000259" key="1">
    <source>
        <dbReference type="Pfam" id="PF06985"/>
    </source>
</evidence>
<evidence type="ECO:0000313" key="2">
    <source>
        <dbReference type="EMBL" id="KAK0610345.1"/>
    </source>
</evidence>
<evidence type="ECO:0000313" key="3">
    <source>
        <dbReference type="Proteomes" id="UP001174934"/>
    </source>
</evidence>
<sequence>MKIDGDGGEKMGIHGPECVVSDPSALQDNISGPGGMSEYQYLPLENSEDSQRAIRLLHLMRGEWDSTICCSLQHASIDDGAEYEALSYTWGDVNDCRQITVDGATLNITANLEVALRHLRYQDKPRVLWVDAVCINQFDDQEKGFQIRTMYDIFFNATKVLAWTGEAGEDGMCALNVIAYISHTMGPWDVLEMNDFTGFVGDECECQFGYLKPHCWDHLWKFLDRPYWTRLWVVQELRAGIEKSKANKWTTEQHAGKLSGVLVGCGDVWRPANDLWRTCVWLWDNQTISGSNEKWISWYSEEIVQVPLGPPAAAASMIMASGFLKSWFSSSEHPALLLARTSKMAASDPRDKVYGLLGLFGTEYMRDITPDYSPGSEERLLNNLTRLLVQKGRSLTIIYGNRSHPQYRKFRSTWTPDLYNIPNYDENDRVLHTMSYIAGGVALPVACLDEQTNFLHVKGVRVGRALTPHGPFEESLYSILLELDGIIRQWNDGSELSEHFQKMWKTIMRSRHAPAEHQRITNLLLASTGLIKAYHKRDGDSEPHDDNFVYAEVERMEMQIIEMETLEKRALWPTQEQHGRRFLAKLLASLGGRCICMTDSGHCVIGPFGMREGDVVVTFVGGKVPFVLRESEENPGMFELVGDAYVSDIMDGELFEGKVVKDMELEIFGLV</sequence>
<gene>
    <name evidence="2" type="ORF">B0T17DRAFT_584565</name>
</gene>